<dbReference type="GeneID" id="31488005"/>
<dbReference type="Pfam" id="PF11444">
    <property type="entry name" value="DUF2895"/>
    <property type="match status" value="1"/>
</dbReference>
<keyword evidence="1" id="KW-0812">Transmembrane</keyword>
<evidence type="ECO:0000313" key="3">
    <source>
        <dbReference type="EMBL" id="TRB72099.1"/>
    </source>
</evidence>
<evidence type="ECO:0000313" key="6">
    <source>
        <dbReference type="Proteomes" id="UP000318394"/>
    </source>
</evidence>
<dbReference type="RefSeq" id="WP_012340828.1">
    <property type="nucleotide sequence ID" value="NZ_CP017504.1"/>
</dbReference>
<dbReference type="EMBL" id="VAJI01000039">
    <property type="protein sequence ID" value="TRB34872.1"/>
    <property type="molecule type" value="Genomic_DNA"/>
</dbReference>
<evidence type="ECO:0000313" key="4">
    <source>
        <dbReference type="EMBL" id="VEI77661.1"/>
    </source>
</evidence>
<dbReference type="OrthoDB" id="8558441at2"/>
<evidence type="ECO:0000256" key="1">
    <source>
        <dbReference type="SAM" id="Phobius"/>
    </source>
</evidence>
<keyword evidence="6" id="KW-1185">Reference proteome</keyword>
<dbReference type="Proteomes" id="UP000271188">
    <property type="component" value="Chromosome"/>
</dbReference>
<evidence type="ECO:0000313" key="5">
    <source>
        <dbReference type="Proteomes" id="UP000315164"/>
    </source>
</evidence>
<organism evidence="3 5">
    <name type="scientific">Mannheimia haemolytica</name>
    <name type="common">Pasteurella haemolytica</name>
    <dbReference type="NCBI Taxonomy" id="75985"/>
    <lineage>
        <taxon>Bacteria</taxon>
        <taxon>Pseudomonadati</taxon>
        <taxon>Pseudomonadota</taxon>
        <taxon>Gammaproteobacteria</taxon>
        <taxon>Pasteurellales</taxon>
        <taxon>Pasteurellaceae</taxon>
        <taxon>Mannheimia</taxon>
    </lineage>
</organism>
<evidence type="ECO:0000313" key="2">
    <source>
        <dbReference type="EMBL" id="TRB34872.1"/>
    </source>
</evidence>
<dbReference type="Proteomes" id="UP000315164">
    <property type="component" value="Unassembled WGS sequence"/>
</dbReference>
<dbReference type="EMBL" id="LR134495">
    <property type="protein sequence ID" value="VEI77661.1"/>
    <property type="molecule type" value="Genomic_DNA"/>
</dbReference>
<accession>A0A249A0D2</accession>
<reference evidence="4" key="1">
    <citation type="submission" date="2018-12" db="EMBL/GenBank/DDBJ databases">
        <authorList>
            <consortium name="Pathogen Informatics"/>
        </authorList>
    </citation>
    <scope>NUCLEOTIDE SEQUENCE [LARGE SCALE GENOMIC DNA]</scope>
    <source>
        <strain evidence="4">NCTC10643</strain>
    </source>
</reference>
<sequence length="214" mass="25322">MSQLKSQLHEKDKHIKTTRIFAFLFFIIILVLAGVIYTFPSRLTIYNPPDLRAGSQRAWWEIPKPTIYAFSYQIFQQMNRWMTNGEEDYEKNITTLKPFLTPHCEAFLRQDYKDRLRNNELRSRTRMVYEITGRGYSEDKVTIFSEDSWAVNLDLSVDEHFQGQPVKRVYIRFPISIVRMDVDSAQNPWGLGFNCYHSIPKLLEGVEPKTEEKK</sequence>
<dbReference type="AlphaFoldDB" id="A0A249A0D2"/>
<name>A0A249A0D2_MANHA</name>
<gene>
    <name evidence="3" type="ORF">FEA53_12480</name>
    <name evidence="2" type="ORF">FEB89_12230</name>
    <name evidence="4" type="ORF">NCTC10643_01545</name>
</gene>
<reference evidence="5 6" key="2">
    <citation type="journal article" date="2019" name="Vet. Microbiol.">
        <title>Genetic characterization of susceptible and multi-drug resistant Mannheimia haemolytica isolated from high-risk stocker calves prior to and after antimicrobial metaphylaxis.</title>
        <authorList>
            <person name="Snyder E.R."/>
            <person name="Alvarez-Narvaez S."/>
            <person name="Credille B.C."/>
        </authorList>
    </citation>
    <scope>NUCLEOTIDE SEQUENCE [LARGE SCALE GENOMIC DNA]</scope>
    <source>
        <strain evidence="3 5">UGA-R5-128-1</strain>
        <strain evidence="2 6">UGA-R7-163-1</strain>
    </source>
</reference>
<dbReference type="NCBIfam" id="TIGR03746">
    <property type="entry name" value="conj_TIGR03746"/>
    <property type="match status" value="1"/>
</dbReference>
<proteinExistence type="predicted"/>
<keyword evidence="1" id="KW-1133">Transmembrane helix</keyword>
<protein>
    <submittedName>
        <fullName evidence="4">Integrating conjugative element protein, PFL_4703 family</fullName>
    </submittedName>
    <submittedName>
        <fullName evidence="3">TIGR03746 family integrating conjugative element protein</fullName>
    </submittedName>
</protein>
<dbReference type="Proteomes" id="UP000318394">
    <property type="component" value="Unassembled WGS sequence"/>
</dbReference>
<keyword evidence="1" id="KW-0472">Membrane</keyword>
<dbReference type="EMBL" id="VAJB01000041">
    <property type="protein sequence ID" value="TRB72099.1"/>
    <property type="molecule type" value="Genomic_DNA"/>
</dbReference>
<dbReference type="InterPro" id="IPR021548">
    <property type="entry name" value="DUF2895"/>
</dbReference>
<feature type="transmembrane region" description="Helical" evidence="1">
    <location>
        <begin position="20"/>
        <end position="39"/>
    </location>
</feature>